<dbReference type="SUPFAM" id="SSF54236">
    <property type="entry name" value="Ubiquitin-like"/>
    <property type="match status" value="2"/>
</dbReference>
<dbReference type="Gene3D" id="3.10.20.90">
    <property type="entry name" value="Phosphatidylinositol 3-kinase Catalytic Subunit, Chain A, domain 1"/>
    <property type="match status" value="2"/>
</dbReference>
<feature type="region of interest" description="Disordered" evidence="1">
    <location>
        <begin position="45"/>
        <end position="66"/>
    </location>
</feature>
<dbReference type="CDD" id="cd17043">
    <property type="entry name" value="RA"/>
    <property type="match status" value="1"/>
</dbReference>
<accession>A0A6A4X4K4</accession>
<dbReference type="GO" id="GO:0045743">
    <property type="term" value="P:positive regulation of fibroblast growth factor receptor signaling pathway"/>
    <property type="evidence" value="ECO:0007669"/>
    <property type="project" value="TreeGrafter"/>
</dbReference>
<sequence>MLKHVQVRSSSSLLRPGGQKADTLSINSNMSFCSLHEPALSSRSSSYTSLNETQSSTGSASVPAAPPTTTVKVYTRCLRPDLEYKTMSVKYTTTCRDLVDQLLNKYRMKHRDPNLFFLTMEVATRSTGAAVRTILVLDDDSCPAQLQACYPRADSKFTVRMRHGGLVKVCDSVLMPESKYKSLLISERTTVDQVIQLVLNCYNSSESVNLFSIYEVCHTTSFERKLHADDRPLAIQQEWSSPAEYSFVLMKRPPGTPRSGRDFPLRRSFLHWSRGRELNRLGRDKETGEVRRTGSLRAGSLSLAPARNYDSFLFI</sequence>
<gene>
    <name evidence="3" type="ORF">FJT64_016832</name>
</gene>
<dbReference type="InterPro" id="IPR000159">
    <property type="entry name" value="RA_dom"/>
</dbReference>
<feature type="compositionally biased region" description="Polar residues" evidence="1">
    <location>
        <begin position="50"/>
        <end position="60"/>
    </location>
</feature>
<dbReference type="EMBL" id="VIIS01000172">
    <property type="protein sequence ID" value="KAF0312419.1"/>
    <property type="molecule type" value="Genomic_DNA"/>
</dbReference>
<dbReference type="GO" id="GO:0007165">
    <property type="term" value="P:signal transduction"/>
    <property type="evidence" value="ECO:0007669"/>
    <property type="project" value="InterPro"/>
</dbReference>
<evidence type="ECO:0000313" key="4">
    <source>
        <dbReference type="Proteomes" id="UP000440578"/>
    </source>
</evidence>
<dbReference type="OrthoDB" id="3908708at2759"/>
<reference evidence="3 4" key="1">
    <citation type="submission" date="2019-07" db="EMBL/GenBank/DDBJ databases">
        <title>Draft genome assembly of a fouling barnacle, Amphibalanus amphitrite (Darwin, 1854): The first reference genome for Thecostraca.</title>
        <authorList>
            <person name="Kim W."/>
        </authorList>
    </citation>
    <scope>NUCLEOTIDE SEQUENCE [LARGE SCALE GENOMIC DNA]</scope>
    <source>
        <strain evidence="3">SNU_AA5</strain>
        <tissue evidence="3">Soma without cirri and trophi</tissue>
    </source>
</reference>
<organism evidence="3 4">
    <name type="scientific">Amphibalanus amphitrite</name>
    <name type="common">Striped barnacle</name>
    <name type="synonym">Balanus amphitrite</name>
    <dbReference type="NCBI Taxonomy" id="1232801"/>
    <lineage>
        <taxon>Eukaryota</taxon>
        <taxon>Metazoa</taxon>
        <taxon>Ecdysozoa</taxon>
        <taxon>Arthropoda</taxon>
        <taxon>Crustacea</taxon>
        <taxon>Multicrustacea</taxon>
        <taxon>Cirripedia</taxon>
        <taxon>Thoracica</taxon>
        <taxon>Thoracicalcarea</taxon>
        <taxon>Balanomorpha</taxon>
        <taxon>Balanoidea</taxon>
        <taxon>Balanidae</taxon>
        <taxon>Amphibalaninae</taxon>
        <taxon>Amphibalanus</taxon>
    </lineage>
</organism>
<name>A0A6A4X4K4_AMPAM</name>
<dbReference type="SMART" id="SM00314">
    <property type="entry name" value="RA"/>
    <property type="match status" value="2"/>
</dbReference>
<evidence type="ECO:0000313" key="3">
    <source>
        <dbReference type="EMBL" id="KAF0312419.1"/>
    </source>
</evidence>
<dbReference type="Proteomes" id="UP000440578">
    <property type="component" value="Unassembled WGS sequence"/>
</dbReference>
<dbReference type="AlphaFoldDB" id="A0A6A4X4K4"/>
<proteinExistence type="predicted"/>
<dbReference type="InterPro" id="IPR029071">
    <property type="entry name" value="Ubiquitin-like_domsf"/>
</dbReference>
<evidence type="ECO:0000259" key="2">
    <source>
        <dbReference type="PROSITE" id="PS50200"/>
    </source>
</evidence>
<comment type="caution">
    <text evidence="3">The sequence shown here is derived from an EMBL/GenBank/DDBJ whole genome shotgun (WGS) entry which is preliminary data.</text>
</comment>
<feature type="region of interest" description="Disordered" evidence="1">
    <location>
        <begin position="1"/>
        <end position="20"/>
    </location>
</feature>
<feature type="domain" description="Ras-associating" evidence="2">
    <location>
        <begin position="163"/>
        <end position="254"/>
    </location>
</feature>
<evidence type="ECO:0000256" key="1">
    <source>
        <dbReference type="SAM" id="MobiDB-lite"/>
    </source>
</evidence>
<dbReference type="PANTHER" id="PTHR21298:SF2">
    <property type="entry name" value="GH01721P"/>
    <property type="match status" value="1"/>
</dbReference>
<dbReference type="GO" id="GO:0045742">
    <property type="term" value="P:positive regulation of epidermal growth factor receptor signaling pathway"/>
    <property type="evidence" value="ECO:0007669"/>
    <property type="project" value="TreeGrafter"/>
</dbReference>
<keyword evidence="4" id="KW-1185">Reference proteome</keyword>
<feature type="domain" description="Ras-associating" evidence="2">
    <location>
        <begin position="67"/>
        <end position="160"/>
    </location>
</feature>
<protein>
    <recommendedName>
        <fullName evidence="2">Ras-associating domain-containing protein</fullName>
    </recommendedName>
</protein>
<dbReference type="PANTHER" id="PTHR21298">
    <property type="entry name" value="GH01721P"/>
    <property type="match status" value="1"/>
</dbReference>
<dbReference type="PROSITE" id="PS50200">
    <property type="entry name" value="RA"/>
    <property type="match status" value="2"/>
</dbReference>
<dbReference type="Pfam" id="PF00788">
    <property type="entry name" value="RA"/>
    <property type="match status" value="2"/>
</dbReference>